<dbReference type="RefSeq" id="WP_404629796.1">
    <property type="nucleotide sequence ID" value="NZ_JADIKM010000001.1"/>
</dbReference>
<keyword evidence="1" id="KW-0732">Signal</keyword>
<reference evidence="2 3" key="1">
    <citation type="submission" date="2020-10" db="EMBL/GenBank/DDBJ databases">
        <title>Phylogeny of dyella-like bacteria.</title>
        <authorList>
            <person name="Fu J."/>
        </authorList>
    </citation>
    <scope>NUCLEOTIDE SEQUENCE [LARGE SCALE GENOMIC DNA]</scope>
    <source>
        <strain evidence="2 3">Gsoil3046</strain>
    </source>
</reference>
<keyword evidence="3" id="KW-1185">Reference proteome</keyword>
<evidence type="ECO:0000313" key="3">
    <source>
        <dbReference type="Proteomes" id="UP001620460"/>
    </source>
</evidence>
<comment type="caution">
    <text evidence="2">The sequence shown here is derived from an EMBL/GenBank/DDBJ whole genome shotgun (WGS) entry which is preliminary data.</text>
</comment>
<accession>A0ABW8JSG2</accession>
<evidence type="ECO:0000313" key="2">
    <source>
        <dbReference type="EMBL" id="MFK2902675.1"/>
    </source>
</evidence>
<feature type="signal peptide" evidence="1">
    <location>
        <begin position="1"/>
        <end position="28"/>
    </location>
</feature>
<organism evidence="2 3">
    <name type="scientific">Dyella ginsengisoli</name>
    <dbReference type="NCBI Taxonomy" id="363848"/>
    <lineage>
        <taxon>Bacteria</taxon>
        <taxon>Pseudomonadati</taxon>
        <taxon>Pseudomonadota</taxon>
        <taxon>Gammaproteobacteria</taxon>
        <taxon>Lysobacterales</taxon>
        <taxon>Rhodanobacteraceae</taxon>
        <taxon>Dyella</taxon>
    </lineage>
</organism>
<feature type="chain" id="PRO_5047071167" description="Lipoprotein" evidence="1">
    <location>
        <begin position="29"/>
        <end position="319"/>
    </location>
</feature>
<dbReference type="PROSITE" id="PS51257">
    <property type="entry name" value="PROKAR_LIPOPROTEIN"/>
    <property type="match status" value="1"/>
</dbReference>
<dbReference type="EMBL" id="JADIKM010000001">
    <property type="protein sequence ID" value="MFK2902675.1"/>
    <property type="molecule type" value="Genomic_DNA"/>
</dbReference>
<evidence type="ECO:0008006" key="4">
    <source>
        <dbReference type="Google" id="ProtNLM"/>
    </source>
</evidence>
<evidence type="ECO:0000256" key="1">
    <source>
        <dbReference type="SAM" id="SignalP"/>
    </source>
</evidence>
<proteinExistence type="predicted"/>
<gene>
    <name evidence="2" type="ORF">ISP17_01770</name>
</gene>
<name>A0ABW8JSG2_9GAMM</name>
<protein>
    <recommendedName>
        <fullName evidence="4">Lipoprotein</fullName>
    </recommendedName>
</protein>
<sequence length="319" mass="34578">MPRPLRLLPCLTWLLAAAVLVLAGCQRATDISPAAGGDSPTAAARLLVDDLRHDDLAAFWKHGLPPADHAALVERWRQAQVAQAVTDAARKGYRQFMGPLTQPGARAELARRLQTQVARIDDRYGDQVPVLIAIGGAVFRKIVAADTALSPRQEQGLQDALAPVLTWAQHAPWLDRERAGRAANIAVDTARSLQLATLDQARALDFPTAMAKTSRLWTGAKQVLALYGLSLDAVLDSAKLTLLSQRAGVAHVRIDYLLEGQPQRVVVKMREVDGRWYADAMPQLARAVAPPDWDGWWGPSRAHVGYITAGRDAGASPVQ</sequence>
<dbReference type="Proteomes" id="UP001620460">
    <property type="component" value="Unassembled WGS sequence"/>
</dbReference>